<feature type="transmembrane region" description="Helical" evidence="1">
    <location>
        <begin position="20"/>
        <end position="38"/>
    </location>
</feature>
<name>A0A1I7U359_9PELO</name>
<keyword evidence="1" id="KW-0812">Transmembrane</keyword>
<proteinExistence type="predicted"/>
<dbReference type="STRING" id="1561998.A0A1I7U359"/>
<keyword evidence="2" id="KW-1185">Reference proteome</keyword>
<sequence length="85" mass="9729">MSLIGLGDIVPNDLVSFTAYSFFFLVSDVLSNQIFYFCQARIRFLFHFVARKVLLLKDEDDDFGVETTISLENVPVINTQCMPSR</sequence>
<accession>A0A1I7U359</accession>
<keyword evidence="1" id="KW-0472">Membrane</keyword>
<protein>
    <submittedName>
        <fullName evidence="3">Ion_trans_2 domain-containing protein</fullName>
    </submittedName>
</protein>
<evidence type="ECO:0000313" key="2">
    <source>
        <dbReference type="Proteomes" id="UP000095282"/>
    </source>
</evidence>
<evidence type="ECO:0000313" key="3">
    <source>
        <dbReference type="WBParaSite" id="Csp11.Scaffold629.g14383.t1"/>
    </source>
</evidence>
<reference evidence="3" key="1">
    <citation type="submission" date="2016-11" db="UniProtKB">
        <authorList>
            <consortium name="WormBaseParasite"/>
        </authorList>
    </citation>
    <scope>IDENTIFICATION</scope>
</reference>
<dbReference type="eggNOG" id="KOG1418">
    <property type="taxonomic scope" value="Eukaryota"/>
</dbReference>
<dbReference type="WBParaSite" id="Csp11.Scaffold629.g14383.t1">
    <property type="protein sequence ID" value="Csp11.Scaffold629.g14383.t1"/>
    <property type="gene ID" value="Csp11.Scaffold629.g14383"/>
</dbReference>
<dbReference type="AlphaFoldDB" id="A0A1I7U359"/>
<dbReference type="Proteomes" id="UP000095282">
    <property type="component" value="Unplaced"/>
</dbReference>
<evidence type="ECO:0000256" key="1">
    <source>
        <dbReference type="SAM" id="Phobius"/>
    </source>
</evidence>
<keyword evidence="1" id="KW-1133">Transmembrane helix</keyword>
<organism evidence="2 3">
    <name type="scientific">Caenorhabditis tropicalis</name>
    <dbReference type="NCBI Taxonomy" id="1561998"/>
    <lineage>
        <taxon>Eukaryota</taxon>
        <taxon>Metazoa</taxon>
        <taxon>Ecdysozoa</taxon>
        <taxon>Nematoda</taxon>
        <taxon>Chromadorea</taxon>
        <taxon>Rhabditida</taxon>
        <taxon>Rhabditina</taxon>
        <taxon>Rhabditomorpha</taxon>
        <taxon>Rhabditoidea</taxon>
        <taxon>Rhabditidae</taxon>
        <taxon>Peloderinae</taxon>
        <taxon>Caenorhabditis</taxon>
    </lineage>
</organism>